<dbReference type="GO" id="GO:0005829">
    <property type="term" value="C:cytosol"/>
    <property type="evidence" value="ECO:0007669"/>
    <property type="project" value="TreeGrafter"/>
</dbReference>
<evidence type="ECO:0000313" key="4">
    <source>
        <dbReference type="Proteomes" id="UP000345637"/>
    </source>
</evidence>
<dbReference type="InterPro" id="IPR058240">
    <property type="entry name" value="rSAM_sf"/>
</dbReference>
<dbReference type="SUPFAM" id="SSF102114">
    <property type="entry name" value="Radical SAM enzymes"/>
    <property type="match status" value="1"/>
</dbReference>
<dbReference type="EC" id="2.-.-.-" evidence="3"/>
<dbReference type="PROSITE" id="PS51918">
    <property type="entry name" value="RADICAL_SAM"/>
    <property type="match status" value="1"/>
</dbReference>
<dbReference type="GO" id="GO:0051539">
    <property type="term" value="F:4 iron, 4 sulfur cluster binding"/>
    <property type="evidence" value="ECO:0007669"/>
    <property type="project" value="InterPro"/>
</dbReference>
<proteinExistence type="predicted"/>
<organism evidence="3 4">
    <name type="scientific">Raoultella planticola</name>
    <name type="common">Klebsiella planticola</name>
    <dbReference type="NCBI Taxonomy" id="575"/>
    <lineage>
        <taxon>Bacteria</taxon>
        <taxon>Pseudomonadati</taxon>
        <taxon>Pseudomonadota</taxon>
        <taxon>Gammaproteobacteria</taxon>
        <taxon>Enterobacterales</taxon>
        <taxon>Enterobacteriaceae</taxon>
        <taxon>Klebsiella/Raoultella group</taxon>
        <taxon>Raoultella</taxon>
    </lineage>
</organism>
<comment type="cofactor">
    <cofactor evidence="1">
        <name>[4Fe-4S] cluster</name>
        <dbReference type="ChEBI" id="CHEBI:49883"/>
    </cofactor>
</comment>
<keyword evidence="3" id="KW-0687">Ribonucleoprotein</keyword>
<dbReference type="Gene3D" id="3.80.30.20">
    <property type="entry name" value="tm_1862 like domain"/>
    <property type="match status" value="1"/>
</dbReference>
<feature type="domain" description="Radical SAM core" evidence="2">
    <location>
        <begin position="1"/>
        <end position="70"/>
    </location>
</feature>
<dbReference type="AlphaFoldDB" id="A0A485AUY2"/>
<keyword evidence="3" id="KW-0689">Ribosomal protein</keyword>
<evidence type="ECO:0000313" key="3">
    <source>
        <dbReference type="EMBL" id="VFS64735.1"/>
    </source>
</evidence>
<gene>
    <name evidence="3" type="primary">rimO_2</name>
    <name evidence="3" type="ORF">NCTC12998_02698</name>
</gene>
<dbReference type="GO" id="GO:0005840">
    <property type="term" value="C:ribosome"/>
    <property type="evidence" value="ECO:0007669"/>
    <property type="project" value="UniProtKB-KW"/>
</dbReference>
<dbReference type="EMBL" id="CAADJE010000022">
    <property type="protein sequence ID" value="VFS64735.1"/>
    <property type="molecule type" value="Genomic_DNA"/>
</dbReference>
<dbReference type="InterPro" id="IPR005840">
    <property type="entry name" value="Ribosomal_uS12_MeSTrfase_RimO"/>
</dbReference>
<reference evidence="3 4" key="1">
    <citation type="submission" date="2019-03" db="EMBL/GenBank/DDBJ databases">
        <authorList>
            <consortium name="Pathogen Informatics"/>
        </authorList>
    </citation>
    <scope>NUCLEOTIDE SEQUENCE [LARGE SCALE GENOMIC DNA]</scope>
    <source>
        <strain evidence="3 4">NCTC12998</strain>
    </source>
</reference>
<evidence type="ECO:0000256" key="1">
    <source>
        <dbReference type="ARBA" id="ARBA00001966"/>
    </source>
</evidence>
<sequence length="70" mass="8121">MKRPGSADRQLARIKQWREICPDLTLRSTFIVGFPGETEEDFQMLLDFLKEARLDRVGCFKYSPVEGGDR</sequence>
<name>A0A485AUY2_RAOPL</name>
<dbReference type="PANTHER" id="PTHR43837:SF1">
    <property type="entry name" value="RIBOSOMAL PROTEIN US12 METHYLTHIOTRANSFERASE RIMO"/>
    <property type="match status" value="1"/>
</dbReference>
<dbReference type="Proteomes" id="UP000345637">
    <property type="component" value="Unassembled WGS sequence"/>
</dbReference>
<dbReference type="PANTHER" id="PTHR43837">
    <property type="entry name" value="RIBOSOMAL PROTEIN S12 METHYLTHIOTRANSFERASE RIMO"/>
    <property type="match status" value="1"/>
</dbReference>
<dbReference type="InterPro" id="IPR023404">
    <property type="entry name" value="rSAM_horseshoe"/>
</dbReference>
<dbReference type="GO" id="GO:0035599">
    <property type="term" value="F:aspartic acid methylthiotransferase activity"/>
    <property type="evidence" value="ECO:0007669"/>
    <property type="project" value="TreeGrafter"/>
</dbReference>
<accession>A0A485AUY2</accession>
<protein>
    <submittedName>
        <fullName evidence="3">Ribosomal protein S12 methylthiotransferase RimO</fullName>
        <ecNumber evidence="3">2.-.-.-</ecNumber>
    </submittedName>
</protein>
<dbReference type="InterPro" id="IPR007197">
    <property type="entry name" value="rSAM"/>
</dbReference>
<keyword evidence="3" id="KW-0808">Transferase</keyword>
<evidence type="ECO:0000259" key="2">
    <source>
        <dbReference type="PROSITE" id="PS51918"/>
    </source>
</evidence>